<dbReference type="PROSITE" id="PS50158">
    <property type="entry name" value="ZF_CCHC"/>
    <property type="match status" value="1"/>
</dbReference>
<organism evidence="4 5">
    <name type="scientific">Neocallimastix californiae</name>
    <dbReference type="NCBI Taxonomy" id="1754190"/>
    <lineage>
        <taxon>Eukaryota</taxon>
        <taxon>Fungi</taxon>
        <taxon>Fungi incertae sedis</taxon>
        <taxon>Chytridiomycota</taxon>
        <taxon>Chytridiomycota incertae sedis</taxon>
        <taxon>Neocallimastigomycetes</taxon>
        <taxon>Neocallimastigales</taxon>
        <taxon>Neocallimastigaceae</taxon>
        <taxon>Neocallimastix</taxon>
    </lineage>
</organism>
<feature type="domain" description="CCHC-type" evidence="3">
    <location>
        <begin position="136"/>
        <end position="150"/>
    </location>
</feature>
<dbReference type="GO" id="GO:0008270">
    <property type="term" value="F:zinc ion binding"/>
    <property type="evidence" value="ECO:0007669"/>
    <property type="project" value="UniProtKB-KW"/>
</dbReference>
<proteinExistence type="predicted"/>
<evidence type="ECO:0000313" key="5">
    <source>
        <dbReference type="Proteomes" id="UP000193920"/>
    </source>
</evidence>
<evidence type="ECO:0000256" key="1">
    <source>
        <dbReference type="PROSITE-ProRule" id="PRU00047"/>
    </source>
</evidence>
<dbReference type="GO" id="GO:0003676">
    <property type="term" value="F:nucleic acid binding"/>
    <property type="evidence" value="ECO:0007669"/>
    <property type="project" value="InterPro"/>
</dbReference>
<name>A0A1Y2DBT4_9FUNG</name>
<keyword evidence="1" id="KW-0862">Zinc</keyword>
<evidence type="ECO:0000256" key="2">
    <source>
        <dbReference type="SAM" id="MobiDB-lite"/>
    </source>
</evidence>
<dbReference type="InterPro" id="IPR036875">
    <property type="entry name" value="Znf_CCHC_sf"/>
</dbReference>
<feature type="region of interest" description="Disordered" evidence="2">
    <location>
        <begin position="154"/>
        <end position="184"/>
    </location>
</feature>
<dbReference type="Proteomes" id="UP000193920">
    <property type="component" value="Unassembled WGS sequence"/>
</dbReference>
<protein>
    <recommendedName>
        <fullName evidence="3">CCHC-type domain-containing protein</fullName>
    </recommendedName>
</protein>
<sequence>MTKEFILNKEQFLNGSNFDPWFGRIKTALETRKLVKYINKDVIASIKENFPNDIEKLKKAEKKNSRAKSLIINNITDRRRDSKLIEENLDQYFVHDRTQDNENETSINLISKYTNRKIKNKNNFKYKHKTHNNKYCYICEKKGHTTKECRYNKKRKHYSNEESSSESENENKNKQKQNNKANNMGKSLNFIAAENYDDNNDFDANVDFNDIREMF</sequence>
<dbReference type="EMBL" id="MCOG01000072">
    <property type="protein sequence ID" value="ORY56721.1"/>
    <property type="molecule type" value="Genomic_DNA"/>
</dbReference>
<reference evidence="4 5" key="1">
    <citation type="submission" date="2016-08" db="EMBL/GenBank/DDBJ databases">
        <title>A Parts List for Fungal Cellulosomes Revealed by Comparative Genomics.</title>
        <authorList>
            <consortium name="DOE Joint Genome Institute"/>
            <person name="Haitjema C.H."/>
            <person name="Gilmore S.P."/>
            <person name="Henske J.K."/>
            <person name="Solomon K.V."/>
            <person name="De Groot R."/>
            <person name="Kuo A."/>
            <person name="Mondo S.J."/>
            <person name="Salamov A.A."/>
            <person name="Labutti K."/>
            <person name="Zhao Z."/>
            <person name="Chiniquy J."/>
            <person name="Barry K."/>
            <person name="Brewer H.M."/>
            <person name="Purvine S.O."/>
            <person name="Wright A.T."/>
            <person name="Boxma B."/>
            <person name="Van Alen T."/>
            <person name="Hackstein J.H."/>
            <person name="Baker S.E."/>
            <person name="Grigoriev I.V."/>
            <person name="O'Malley M.A."/>
        </authorList>
    </citation>
    <scope>NUCLEOTIDE SEQUENCE [LARGE SCALE GENOMIC DNA]</scope>
    <source>
        <strain evidence="4 5">G1</strain>
    </source>
</reference>
<evidence type="ECO:0000313" key="4">
    <source>
        <dbReference type="EMBL" id="ORY56721.1"/>
    </source>
</evidence>
<comment type="caution">
    <text evidence="4">The sequence shown here is derived from an EMBL/GenBank/DDBJ whole genome shotgun (WGS) entry which is preliminary data.</text>
</comment>
<dbReference type="AlphaFoldDB" id="A0A1Y2DBT4"/>
<dbReference type="SUPFAM" id="SSF57756">
    <property type="entry name" value="Retrovirus zinc finger-like domains"/>
    <property type="match status" value="1"/>
</dbReference>
<evidence type="ECO:0000259" key="3">
    <source>
        <dbReference type="PROSITE" id="PS50158"/>
    </source>
</evidence>
<accession>A0A1Y2DBT4</accession>
<gene>
    <name evidence="4" type="ORF">LY90DRAFT_506634</name>
</gene>
<dbReference type="InterPro" id="IPR001878">
    <property type="entry name" value="Znf_CCHC"/>
</dbReference>
<keyword evidence="5" id="KW-1185">Reference proteome</keyword>
<keyword evidence="1" id="KW-0863">Zinc-finger</keyword>
<keyword evidence="1" id="KW-0479">Metal-binding</keyword>